<proteinExistence type="predicted"/>
<name>A0AAV6XDN0_9LAMI</name>
<dbReference type="EMBL" id="WHWC01000008">
    <property type="protein sequence ID" value="KAG8378214.1"/>
    <property type="molecule type" value="Genomic_DNA"/>
</dbReference>
<feature type="region of interest" description="Disordered" evidence="1">
    <location>
        <begin position="296"/>
        <end position="320"/>
    </location>
</feature>
<evidence type="ECO:0000313" key="3">
    <source>
        <dbReference type="Proteomes" id="UP000826271"/>
    </source>
</evidence>
<dbReference type="Proteomes" id="UP000826271">
    <property type="component" value="Unassembled WGS sequence"/>
</dbReference>
<comment type="caution">
    <text evidence="2">The sequence shown here is derived from an EMBL/GenBank/DDBJ whole genome shotgun (WGS) entry which is preliminary data.</text>
</comment>
<sequence>MVFNFGTCDVLHDAILAKNKCKNDRWDEYKRVVETSPDFEYPSILRIILDKAENNEPHRRERENIMDIDAEDNCSSEDDPQCALFLGSFKPHGKSYVLEDNKNSKPLFIEYEVESGLEDERETERRRKMGSGANPEHCPVTNDLVQNQCGYDVKALSSRKSNVRTVVQLDNRLVSQNFGKRITLGTGNRYEGDDEPSKKNKVDKVLKGNNVVKGDHGPEIQAAVQIDNGQCYEKPGPRNDQATENQCELVDQAQTRDKDKVVYQRKSSKVVKRVNVVKDDHEANKKAVVQVDYRDPYQKHGPSNRRMMKNQHEDVDQPGLGEKSRVQSQINLQKKMVTGKNIVRGDLEANKRAVVQKSGPRKQARPDKNDGCIPTKLRKVVVKEKNMVRGDVGASKRVVVKTENDGQHQKPVSRNVGVTRNQERVDRGKVVVKRKNVVKEEVEASKRVVVQMGNERLSLKPGSRNDWLKRNHSARVDQSRQGKKDEVQKMVKEENVVQGDNGLSNQNNPFGTSKNQFHCNAQARFRNAKAADVNQEKEGDDESASEVQILDSAAFQTRGVLSSVVPSKGFHKSMKDDDSQDLGGPSATDEFRKRVLEVLKKPYDKEEHNRHREVARVGNYLNHHYPDLGKKLKKHRYNRRKCLAILRGFFFWLQGMFLSANAQKAD</sequence>
<reference evidence="2" key="1">
    <citation type="submission" date="2019-10" db="EMBL/GenBank/DDBJ databases">
        <authorList>
            <person name="Zhang R."/>
            <person name="Pan Y."/>
            <person name="Wang J."/>
            <person name="Ma R."/>
            <person name="Yu S."/>
        </authorList>
    </citation>
    <scope>NUCLEOTIDE SEQUENCE</scope>
    <source>
        <strain evidence="2">LA-IB0</strain>
        <tissue evidence="2">Leaf</tissue>
    </source>
</reference>
<keyword evidence="3" id="KW-1185">Reference proteome</keyword>
<dbReference type="PANTHER" id="PTHR34194">
    <property type="entry name" value="F14J8.16 PROTEIN"/>
    <property type="match status" value="1"/>
</dbReference>
<feature type="region of interest" description="Disordered" evidence="1">
    <location>
        <begin position="118"/>
        <end position="141"/>
    </location>
</feature>
<gene>
    <name evidence="2" type="ORF">BUALT_Bualt08G0114500</name>
</gene>
<feature type="region of interest" description="Disordered" evidence="1">
    <location>
        <begin position="349"/>
        <end position="372"/>
    </location>
</feature>
<protein>
    <submittedName>
        <fullName evidence="2">Uncharacterized protein</fullName>
    </submittedName>
</protein>
<evidence type="ECO:0000313" key="2">
    <source>
        <dbReference type="EMBL" id="KAG8378214.1"/>
    </source>
</evidence>
<accession>A0AAV6XDN0</accession>
<dbReference type="AlphaFoldDB" id="A0AAV6XDN0"/>
<organism evidence="2 3">
    <name type="scientific">Buddleja alternifolia</name>
    <dbReference type="NCBI Taxonomy" id="168488"/>
    <lineage>
        <taxon>Eukaryota</taxon>
        <taxon>Viridiplantae</taxon>
        <taxon>Streptophyta</taxon>
        <taxon>Embryophyta</taxon>
        <taxon>Tracheophyta</taxon>
        <taxon>Spermatophyta</taxon>
        <taxon>Magnoliopsida</taxon>
        <taxon>eudicotyledons</taxon>
        <taxon>Gunneridae</taxon>
        <taxon>Pentapetalae</taxon>
        <taxon>asterids</taxon>
        <taxon>lamiids</taxon>
        <taxon>Lamiales</taxon>
        <taxon>Scrophulariaceae</taxon>
        <taxon>Buddlejeae</taxon>
        <taxon>Buddleja</taxon>
    </lineage>
</organism>
<dbReference type="PANTHER" id="PTHR34194:SF2">
    <property type="entry name" value="F14J8.16 PROTEIN"/>
    <property type="match status" value="1"/>
</dbReference>
<evidence type="ECO:0000256" key="1">
    <source>
        <dbReference type="SAM" id="MobiDB-lite"/>
    </source>
</evidence>